<evidence type="ECO:0008006" key="3">
    <source>
        <dbReference type="Google" id="ProtNLM"/>
    </source>
</evidence>
<reference evidence="1 2" key="1">
    <citation type="journal article" date="2018" name="Evol. Lett.">
        <title>Horizontal gene cluster transfer increased hallucinogenic mushroom diversity.</title>
        <authorList>
            <person name="Reynolds H.T."/>
            <person name="Vijayakumar V."/>
            <person name="Gluck-Thaler E."/>
            <person name="Korotkin H.B."/>
            <person name="Matheny P.B."/>
            <person name="Slot J.C."/>
        </authorList>
    </citation>
    <scope>NUCLEOTIDE SEQUENCE [LARGE SCALE GENOMIC DNA]</scope>
    <source>
        <strain evidence="1 2">SRW20</strain>
    </source>
</reference>
<dbReference type="EMBL" id="NHYE01005297">
    <property type="protein sequence ID" value="PPQ74988.1"/>
    <property type="molecule type" value="Genomic_DNA"/>
</dbReference>
<dbReference type="AlphaFoldDB" id="A0A409W907"/>
<evidence type="ECO:0000313" key="1">
    <source>
        <dbReference type="EMBL" id="PPQ74988.1"/>
    </source>
</evidence>
<organism evidence="1 2">
    <name type="scientific">Gymnopilus dilepis</name>
    <dbReference type="NCBI Taxonomy" id="231916"/>
    <lineage>
        <taxon>Eukaryota</taxon>
        <taxon>Fungi</taxon>
        <taxon>Dikarya</taxon>
        <taxon>Basidiomycota</taxon>
        <taxon>Agaricomycotina</taxon>
        <taxon>Agaricomycetes</taxon>
        <taxon>Agaricomycetidae</taxon>
        <taxon>Agaricales</taxon>
        <taxon>Agaricineae</taxon>
        <taxon>Hymenogastraceae</taxon>
        <taxon>Gymnopilus</taxon>
    </lineage>
</organism>
<sequence>MSSGCCDNGNHVHIPQEIIDLFVMGVDDLPRSARRKALASCTLVSRSFGVLARRLLHATITLSANRSSHPRTQSQLQRAFSLQIERLKELVSQNADFAHLVRHLRLEGGASRPNILTVMSEEVASVIDILRLHARNLDSLELVSISGRPFYCRDAPQNLLRSLMDMLTGVRLRCLHLEHIILFPQLYILRCQTIKTLDLRFSSVDLSGTDDIPSHIPLPIIDRLVESIRLTELIITNVVNASSMNFELFHLRRMHAKFVTPREAAIVGELVEKASSSLVTLELWFHTQNYKIFEDNPIDIGKLSKIQQLRLVVETGLLAGTFPQLNDVLSLIDRPTQPTALRSIDIILQCCSAAPEKLQICPECPSDEAWRLLTLSNLRSKHPQLTRAYINIDVDFASYLIVSKDERKEIVERLSKQLDALIRTEDIPVFLEIEVTTRTSFA</sequence>
<name>A0A409W907_9AGAR</name>
<accession>A0A409W907</accession>
<dbReference type="InParanoid" id="A0A409W907"/>
<dbReference type="Proteomes" id="UP000284706">
    <property type="component" value="Unassembled WGS sequence"/>
</dbReference>
<dbReference type="OrthoDB" id="2745898at2759"/>
<keyword evidence="2" id="KW-1185">Reference proteome</keyword>
<protein>
    <recommendedName>
        <fullName evidence="3">F-box domain-containing protein</fullName>
    </recommendedName>
</protein>
<evidence type="ECO:0000313" key="2">
    <source>
        <dbReference type="Proteomes" id="UP000284706"/>
    </source>
</evidence>
<gene>
    <name evidence="1" type="ORF">CVT26_011770</name>
</gene>
<proteinExistence type="predicted"/>
<comment type="caution">
    <text evidence="1">The sequence shown here is derived from an EMBL/GenBank/DDBJ whole genome shotgun (WGS) entry which is preliminary data.</text>
</comment>